<protein>
    <submittedName>
        <fullName evidence="1">Uncharacterized protein</fullName>
    </submittedName>
</protein>
<sequence>MRIKGEVFKKRSYPYHAEENIDCICFLEIDDAIQVGEDKIKVIPILSEESIVSRIIGNFIEVEGEIYWKQIITPLGRPNSLPVPILRLDRIEKIHSPEVKEDLEIPLS</sequence>
<keyword evidence="2" id="KW-1185">Reference proteome</keyword>
<evidence type="ECO:0000313" key="1">
    <source>
        <dbReference type="EMBL" id="MFB9758435.1"/>
    </source>
</evidence>
<dbReference type="EMBL" id="JBHMAF010000032">
    <property type="protein sequence ID" value="MFB9758435.1"/>
    <property type="molecule type" value="Genomic_DNA"/>
</dbReference>
<comment type="caution">
    <text evidence="1">The sequence shown here is derived from an EMBL/GenBank/DDBJ whole genome shotgun (WGS) entry which is preliminary data.</text>
</comment>
<reference evidence="1 2" key="1">
    <citation type="submission" date="2024-09" db="EMBL/GenBank/DDBJ databases">
        <authorList>
            <person name="Sun Q."/>
            <person name="Mori K."/>
        </authorList>
    </citation>
    <scope>NUCLEOTIDE SEQUENCE [LARGE SCALE GENOMIC DNA]</scope>
    <source>
        <strain evidence="1 2">JCM 11201</strain>
    </source>
</reference>
<proteinExistence type="predicted"/>
<organism evidence="1 2">
    <name type="scientific">Ectobacillus funiculus</name>
    <dbReference type="NCBI Taxonomy" id="137993"/>
    <lineage>
        <taxon>Bacteria</taxon>
        <taxon>Bacillati</taxon>
        <taxon>Bacillota</taxon>
        <taxon>Bacilli</taxon>
        <taxon>Bacillales</taxon>
        <taxon>Bacillaceae</taxon>
        <taxon>Ectobacillus</taxon>
    </lineage>
</organism>
<dbReference type="RefSeq" id="WP_379948710.1">
    <property type="nucleotide sequence ID" value="NZ_JBHMAF010000032.1"/>
</dbReference>
<gene>
    <name evidence="1" type="ORF">ACFFMS_07860</name>
</gene>
<evidence type="ECO:0000313" key="2">
    <source>
        <dbReference type="Proteomes" id="UP001589609"/>
    </source>
</evidence>
<accession>A0ABV5WDJ7</accession>
<name>A0ABV5WDJ7_9BACI</name>
<dbReference type="Proteomes" id="UP001589609">
    <property type="component" value="Unassembled WGS sequence"/>
</dbReference>